<accession>A0AA40IAH0</accession>
<feature type="coiled-coil region" evidence="3">
    <location>
        <begin position="146"/>
        <end position="225"/>
    </location>
</feature>
<feature type="compositionally biased region" description="Polar residues" evidence="4">
    <location>
        <begin position="469"/>
        <end position="479"/>
    </location>
</feature>
<dbReference type="GO" id="GO:0008017">
    <property type="term" value="F:microtubule binding"/>
    <property type="evidence" value="ECO:0007669"/>
    <property type="project" value="InterPro"/>
</dbReference>
<evidence type="ECO:0000256" key="4">
    <source>
        <dbReference type="SAM" id="MobiDB-lite"/>
    </source>
</evidence>
<feature type="region of interest" description="Disordered" evidence="4">
    <location>
        <begin position="466"/>
        <end position="499"/>
    </location>
</feature>
<dbReference type="PANTHER" id="PTHR18935">
    <property type="entry name" value="GOLGIN SUBFAMILY A MEMBER 4-LIKE ISOFORM X1"/>
    <property type="match status" value="1"/>
</dbReference>
<dbReference type="Proteomes" id="UP001177744">
    <property type="component" value="Unassembled WGS sequence"/>
</dbReference>
<evidence type="ECO:0000256" key="3">
    <source>
        <dbReference type="SAM" id="Coils"/>
    </source>
</evidence>
<keyword evidence="2 3" id="KW-0175">Coiled coil</keyword>
<evidence type="ECO:0000256" key="2">
    <source>
        <dbReference type="ARBA" id="ARBA00023054"/>
    </source>
</evidence>
<feature type="coiled-coil region" evidence="3">
    <location>
        <begin position="533"/>
        <end position="622"/>
    </location>
</feature>
<reference evidence="6" key="1">
    <citation type="submission" date="2023-06" db="EMBL/GenBank/DDBJ databases">
        <title>Reference genome for the Northern bat (Eptesicus nilssonii), a most northern bat species.</title>
        <authorList>
            <person name="Laine V.N."/>
            <person name="Pulliainen A.T."/>
            <person name="Lilley T.M."/>
        </authorList>
    </citation>
    <scope>NUCLEOTIDE SEQUENCE</scope>
    <source>
        <strain evidence="6">BLF_Eptnil</strain>
        <tissue evidence="6">Kidney</tissue>
    </source>
</reference>
<feature type="coiled-coil region" evidence="3">
    <location>
        <begin position="16"/>
        <end position="97"/>
    </location>
</feature>
<feature type="compositionally biased region" description="Low complexity" evidence="4">
    <location>
        <begin position="751"/>
        <end position="767"/>
    </location>
</feature>
<dbReference type="EMBL" id="JAULJE010000002">
    <property type="protein sequence ID" value="KAK1346072.1"/>
    <property type="molecule type" value="Genomic_DNA"/>
</dbReference>
<comment type="caution">
    <text evidence="6">The sequence shown here is derived from an EMBL/GenBank/DDBJ whole genome shotgun (WGS) entry which is preliminary data.</text>
</comment>
<dbReference type="InterPro" id="IPR024836">
    <property type="entry name" value="JAKMIP"/>
</dbReference>
<feature type="coiled-coil region" evidence="3">
    <location>
        <begin position="769"/>
        <end position="829"/>
    </location>
</feature>
<dbReference type="PANTHER" id="PTHR18935:SF6">
    <property type="entry name" value="JANUS KINASE AND MICROTUBULE-INTERACTING PROTEIN 1"/>
    <property type="match status" value="1"/>
</dbReference>
<feature type="coiled-coil region" evidence="3">
    <location>
        <begin position="287"/>
        <end position="377"/>
    </location>
</feature>
<sequence length="832" mass="95331">MSKKGRSKGDRPEMEADAVQLANEELRAKLTSIQIEFQQEKSKVGKLRERLQEAKLEREQEQRRHTAYLSALRAKLHEEKTKELQALREALIRQHEQEAARTAKIKEGELQRLQATLNVLRDGAADKVKTALLAEAREEARRSFDGERLRLQQEVLEQKAARKQAEEALSHCVQADKAKAADLRAAYQEHQDEVHRIKRECERDIRRLMDEIKGKDRVILALEKELGVQAGQTQRLLLQKEALDEQLVQVKEAERHHSSPKRELPPGIGDMAELLGAQDQHMDERDVRRFQLKIAELNSVIRKLEDRNTLLADERNELLKRSRETEVQLKPLVEKNKRMSKKNEDLLQSIQRMEEKLKKLTRENVEMKEKLSAQASLKRHTSLNDLSLTRDEQEIEFLRLQVLEQQHVIDDLSLERERLLRPKRHRGKGLKLPKLGTWRSESAPHTSTLPSQKHVVETFFGFDEESVDSETLSETSCNTDRTDRAPATPEEDLDDTTTREEADLRFCQLTREYQALQRAYALLQEQVGGTLDAEREARTREQLQADLLRCQAKIEDLEKLLAERGQGSKWVEDKQLLMRTNQELQEKVHRLEMEERQLKSDMQDARDQNELLEFRVLELEERERRSPAFNLQIASFPENHSSALQLFCHQEGVKDVDVSDLMKKLDILGDNGNLRNEEQVAIIQAGTVLALCEKWLKQIEGTEAALTQKMLDLEKEKQAEGLPGGGAGLQEAGPGPGSPENPGAGGHAVRRAAAGAGPEGGAALSAGQREDLQAAVEKVRRQILRQSREFDSQILRERMELLQQAQQRVRELEGMLEAQRRHLKELEEKVGG</sequence>
<dbReference type="InterPro" id="IPR031994">
    <property type="entry name" value="JAKMIP_C"/>
</dbReference>
<dbReference type="GO" id="GO:0019900">
    <property type="term" value="F:kinase binding"/>
    <property type="evidence" value="ECO:0007669"/>
    <property type="project" value="InterPro"/>
</dbReference>
<feature type="non-terminal residue" evidence="6">
    <location>
        <position position="832"/>
    </location>
</feature>
<feature type="domain" description="Janus kinase and microtubule-interacting protein C-terminal" evidence="5">
    <location>
        <begin position="450"/>
        <end position="630"/>
    </location>
</feature>
<keyword evidence="7" id="KW-1185">Reference proteome</keyword>
<evidence type="ECO:0000313" key="6">
    <source>
        <dbReference type="EMBL" id="KAK1346072.1"/>
    </source>
</evidence>
<evidence type="ECO:0000313" key="7">
    <source>
        <dbReference type="Proteomes" id="UP001177744"/>
    </source>
</evidence>
<evidence type="ECO:0000256" key="1">
    <source>
        <dbReference type="ARBA" id="ARBA00005239"/>
    </source>
</evidence>
<comment type="similarity">
    <text evidence="1">Belongs to the JAKMIP family.</text>
</comment>
<dbReference type="GO" id="GO:0050811">
    <property type="term" value="F:GABA receptor binding"/>
    <property type="evidence" value="ECO:0007669"/>
    <property type="project" value="TreeGrafter"/>
</dbReference>
<evidence type="ECO:0000259" key="5">
    <source>
        <dbReference type="Pfam" id="PF16034"/>
    </source>
</evidence>
<organism evidence="6 7">
    <name type="scientific">Cnephaeus nilssonii</name>
    <name type="common">Northern bat</name>
    <name type="synonym">Eptesicus nilssonii</name>
    <dbReference type="NCBI Taxonomy" id="3371016"/>
    <lineage>
        <taxon>Eukaryota</taxon>
        <taxon>Metazoa</taxon>
        <taxon>Chordata</taxon>
        <taxon>Craniata</taxon>
        <taxon>Vertebrata</taxon>
        <taxon>Euteleostomi</taxon>
        <taxon>Mammalia</taxon>
        <taxon>Eutheria</taxon>
        <taxon>Laurasiatheria</taxon>
        <taxon>Chiroptera</taxon>
        <taxon>Yangochiroptera</taxon>
        <taxon>Vespertilionidae</taxon>
        <taxon>Cnephaeus</taxon>
    </lineage>
</organism>
<proteinExistence type="inferred from homology"/>
<feature type="region of interest" description="Disordered" evidence="4">
    <location>
        <begin position="719"/>
        <end position="767"/>
    </location>
</feature>
<gene>
    <name evidence="6" type="ORF">QTO34_008541</name>
</gene>
<dbReference type="AlphaFoldDB" id="A0AA40IAH0"/>
<protein>
    <recommendedName>
        <fullName evidence="5">Janus kinase and microtubule-interacting protein C-terminal domain-containing protein</fullName>
    </recommendedName>
</protein>
<name>A0AA40IAH0_CNENI</name>
<dbReference type="Pfam" id="PF16034">
    <property type="entry name" value="JAKMIP_CC3"/>
    <property type="match status" value="1"/>
</dbReference>